<keyword evidence="2" id="KW-1185">Reference proteome</keyword>
<proteinExistence type="predicted"/>
<reference evidence="1 2" key="1">
    <citation type="submission" date="2020-01" db="EMBL/GenBank/DDBJ databases">
        <authorList>
            <person name="Gulvik C.A."/>
            <person name="Batra D.G."/>
        </authorList>
    </citation>
    <scope>NUCLEOTIDE SEQUENCE [LARGE SCALE GENOMIC DNA]</scope>
    <source>
        <strain evidence="1 2">W9323</strain>
    </source>
</reference>
<dbReference type="Proteomes" id="UP000503088">
    <property type="component" value="Chromosome"/>
</dbReference>
<dbReference type="EMBL" id="CP048104">
    <property type="protein sequence ID" value="QKG85966.1"/>
    <property type="molecule type" value="Genomic_DNA"/>
</dbReference>
<evidence type="ECO:0000313" key="2">
    <source>
        <dbReference type="Proteomes" id="UP000503088"/>
    </source>
</evidence>
<organism evidence="1 2">
    <name type="scientific">Kroppenstedtia pulmonis</name>
    <dbReference type="NCBI Taxonomy" id="1380685"/>
    <lineage>
        <taxon>Bacteria</taxon>
        <taxon>Bacillati</taxon>
        <taxon>Bacillota</taxon>
        <taxon>Bacilli</taxon>
        <taxon>Bacillales</taxon>
        <taxon>Thermoactinomycetaceae</taxon>
        <taxon>Kroppenstedtia</taxon>
    </lineage>
</organism>
<name>A0A7D4B444_9BACL</name>
<evidence type="ECO:0000313" key="1">
    <source>
        <dbReference type="EMBL" id="QKG85966.1"/>
    </source>
</evidence>
<sequence>MSLGYDQDSFEFWLMDMDDAIERLFSLLPSEVTGHLDYSEYSLNHIEKWILDQYMDTNSIIEKSEKMTLDGLARYVGETFRMAFKGKWIISLDDPDKAFHMIPQVIFSDYEVNSISPVTLVTASADRRLGNYLSTVYRNVKQSKKALYKGYFVRV</sequence>
<protein>
    <submittedName>
        <fullName evidence="1">Uncharacterized protein</fullName>
    </submittedName>
</protein>
<gene>
    <name evidence="1" type="ORF">GXN76_08230</name>
</gene>
<dbReference type="AlphaFoldDB" id="A0A7D4B444"/>
<accession>A0A7D4B444</accession>
<dbReference type="KEGG" id="kpul:GXN76_08230"/>